<gene>
    <name evidence="3" type="ORF">CWI84_08030</name>
</gene>
<comment type="caution">
    <text evidence="3">The sequence shown here is derived from an EMBL/GenBank/DDBJ whole genome shotgun (WGS) entry which is preliminary data.</text>
</comment>
<keyword evidence="4" id="KW-1185">Reference proteome</keyword>
<reference evidence="3 4" key="1">
    <citation type="journal article" date="2011" name="Front. Microbiol.">
        <title>Genomic signatures of strain selection and enhancement in Bacillus atrophaeus var. globigii, a historical biowarfare simulant.</title>
        <authorList>
            <person name="Gibbons H.S."/>
            <person name="Broomall S.M."/>
            <person name="McNew L.A."/>
            <person name="Daligault H."/>
            <person name="Chapman C."/>
            <person name="Bruce D."/>
            <person name="Karavis M."/>
            <person name="Krepps M."/>
            <person name="McGregor P.A."/>
            <person name="Hong C."/>
            <person name="Park K.H."/>
            <person name="Akmal A."/>
            <person name="Feldman A."/>
            <person name="Lin J.S."/>
            <person name="Chang W.E."/>
            <person name="Higgs B.W."/>
            <person name="Demirev P."/>
            <person name="Lindquist J."/>
            <person name="Liem A."/>
            <person name="Fochler E."/>
            <person name="Read T.D."/>
            <person name="Tapia R."/>
            <person name="Johnson S."/>
            <person name="Bishop-Lilly K.A."/>
            <person name="Detter C."/>
            <person name="Han C."/>
            <person name="Sozhamannan S."/>
            <person name="Rosenzweig C.N."/>
            <person name="Skowronski E.W."/>
        </authorList>
    </citation>
    <scope>NUCLEOTIDE SEQUENCE [LARGE SCALE GENOMIC DNA]</scope>
    <source>
        <strain evidence="3 4">CC-PW-9</strain>
    </source>
</reference>
<organism evidence="3 4">
    <name type="scientific">Idiomarina tyrosinivorans</name>
    <dbReference type="NCBI Taxonomy" id="1445662"/>
    <lineage>
        <taxon>Bacteria</taxon>
        <taxon>Pseudomonadati</taxon>
        <taxon>Pseudomonadota</taxon>
        <taxon>Gammaproteobacteria</taxon>
        <taxon>Alteromonadales</taxon>
        <taxon>Idiomarinaceae</taxon>
        <taxon>Idiomarina</taxon>
    </lineage>
</organism>
<keyword evidence="1" id="KW-0520">NAD</keyword>
<accession>A0A432ZPR6</accession>
<dbReference type="InterPro" id="IPR016040">
    <property type="entry name" value="NAD(P)-bd_dom"/>
</dbReference>
<proteinExistence type="predicted"/>
<dbReference type="RefSeq" id="WP_126842074.1">
    <property type="nucleotide sequence ID" value="NZ_PIQH01000007.1"/>
</dbReference>
<evidence type="ECO:0000256" key="1">
    <source>
        <dbReference type="ARBA" id="ARBA00023027"/>
    </source>
</evidence>
<dbReference type="SUPFAM" id="SSF51735">
    <property type="entry name" value="NAD(P)-binding Rossmann-fold domains"/>
    <property type="match status" value="1"/>
</dbReference>
<evidence type="ECO:0000259" key="2">
    <source>
        <dbReference type="Pfam" id="PF16363"/>
    </source>
</evidence>
<dbReference type="OrthoDB" id="9803010at2"/>
<evidence type="ECO:0000313" key="4">
    <source>
        <dbReference type="Proteomes" id="UP000287996"/>
    </source>
</evidence>
<evidence type="ECO:0000313" key="3">
    <source>
        <dbReference type="EMBL" id="RUO79899.1"/>
    </source>
</evidence>
<protein>
    <submittedName>
        <fullName evidence="3">Protein CapI</fullName>
    </submittedName>
</protein>
<dbReference type="Proteomes" id="UP000287996">
    <property type="component" value="Unassembled WGS sequence"/>
</dbReference>
<name>A0A432ZPR6_9GAMM</name>
<dbReference type="PRINTS" id="PR01713">
    <property type="entry name" value="NUCEPIMERASE"/>
</dbReference>
<dbReference type="EMBL" id="PIQH01000007">
    <property type="protein sequence ID" value="RUO79899.1"/>
    <property type="molecule type" value="Genomic_DNA"/>
</dbReference>
<dbReference type="AlphaFoldDB" id="A0A432ZPR6"/>
<dbReference type="Gene3D" id="3.40.50.720">
    <property type="entry name" value="NAD(P)-binding Rossmann-like Domain"/>
    <property type="match status" value="1"/>
</dbReference>
<sequence>MNQPRRALVTGCAGFIGYHLAERLLQQGWQVVGIDNLNDYYSVELKHDRLALLQQHDGFEFIKADISDPQLYSDTLAQQAFSTVFHLAAQAGVRYSLENPHAYVQSNLVGFVNILEWLRQHPPQHFIYASSSSVYGNNKQAPFTTDQKVDSPVSLYGATKKSNEVMAHSYSHLFNIPATGLRFFTVYGPLGRPDMAPIKFASRIMRGDKIDVYNHGNLARDFTYVDDIVEGMVRLIDKAPNTENGAPHRVFNIGRGQPVQLLDFIKCLEQALGREADKQYLPMQEGDVERTWADTKSLEQVTGFTPQVSLEQGIARFAEWFKRYQEKRTIA</sequence>
<dbReference type="InterPro" id="IPR036291">
    <property type="entry name" value="NAD(P)-bd_dom_sf"/>
</dbReference>
<dbReference type="Pfam" id="PF16363">
    <property type="entry name" value="GDP_Man_Dehyd"/>
    <property type="match status" value="1"/>
</dbReference>
<feature type="domain" description="NAD(P)-binding" evidence="2">
    <location>
        <begin position="8"/>
        <end position="316"/>
    </location>
</feature>
<dbReference type="PANTHER" id="PTHR43574">
    <property type="entry name" value="EPIMERASE-RELATED"/>
    <property type="match status" value="1"/>
</dbReference>